<accession>A0AC61R2V0</accession>
<keyword evidence="2" id="KW-1185">Reference proteome</keyword>
<dbReference type="Proteomes" id="UP000307720">
    <property type="component" value="Unassembled WGS sequence"/>
</dbReference>
<name>A0AC61R2V0_9FIRM</name>
<dbReference type="EMBL" id="SRZB01000002">
    <property type="protein sequence ID" value="TGY00320.1"/>
    <property type="molecule type" value="Genomic_DNA"/>
</dbReference>
<organism evidence="1 2">
    <name type="scientific">Hominisplanchenecus murintestinalis</name>
    <dbReference type="NCBI Taxonomy" id="2941517"/>
    <lineage>
        <taxon>Bacteria</taxon>
        <taxon>Bacillati</taxon>
        <taxon>Bacillota</taxon>
        <taxon>Clostridia</taxon>
        <taxon>Lachnospirales</taxon>
        <taxon>Lachnospiraceae</taxon>
        <taxon>Hominisplanchenecus</taxon>
    </lineage>
</organism>
<comment type="caution">
    <text evidence="1">The sequence shown here is derived from an EMBL/GenBank/DDBJ whole genome shotgun (WGS) entry which is preliminary data.</text>
</comment>
<reference evidence="1" key="1">
    <citation type="submission" date="2019-04" db="EMBL/GenBank/DDBJ databases">
        <title>Microbes associate with the intestines of laboratory mice.</title>
        <authorList>
            <person name="Navarre W."/>
            <person name="Wong E."/>
            <person name="Huang K."/>
            <person name="Tropini C."/>
            <person name="Ng K."/>
            <person name="Yu B."/>
        </authorList>
    </citation>
    <scope>NUCLEOTIDE SEQUENCE</scope>
    <source>
        <strain evidence="1">NM72_1-8</strain>
    </source>
</reference>
<evidence type="ECO:0000313" key="2">
    <source>
        <dbReference type="Proteomes" id="UP000307720"/>
    </source>
</evidence>
<proteinExistence type="predicted"/>
<protein>
    <submittedName>
        <fullName evidence="1">rRNA pseudouridine synthase</fullName>
    </submittedName>
</protein>
<sequence length="245" mass="27396">MGTMRLDKLLANAGIGTRSQVKQLIRKGCISVNGEIVKMPEAKADSEKDKILANGKDVFYTEYEYYMFHKPAGYVTATWDKQDSTVMDLLEVPQKEKLFPVGRLDKDTEGLLLITDDGALAHELLSPKKHVDKTYFVRVSGTLLSAHSEAFASGINIGDEKPTLPARLDILSTGEISEAEVTIREGRFHQIKRMFAALGFQVLYLKRLSMGSLRLDAALEKGRYRKLTEEELAQLKDGKNRGKLC</sequence>
<gene>
    <name evidence="1" type="ORF">E5357_02115</name>
</gene>
<evidence type="ECO:0000313" key="1">
    <source>
        <dbReference type="EMBL" id="TGY00320.1"/>
    </source>
</evidence>